<gene>
    <name evidence="2" type="ORF">AAG570_000807</name>
</gene>
<name>A0ABD0ZLE7_9HEMI</name>
<sequence>MSDEDSSSTCEEFEKKEVHEAMEDMDYMLEERMNMIKVELASLKSEIKKCREENQKEAKELVEIIMEIEKRQAENLDSNFEEEYIPFEVAEAIAMPDVPVQDTTWRSELENRLKTRREYAAYCYEQHLMEVEKLCEHELSRIEEQFYNLEPLNRMVSQWDLPDSGRSFVRGRHFEFLEELRAVQTFSSQIPGTDLGGLLISPFDQMPQPFNCQTGAEWFITSHRQGRIY</sequence>
<evidence type="ECO:0000313" key="2">
    <source>
        <dbReference type="EMBL" id="KAL1140879.1"/>
    </source>
</evidence>
<feature type="coiled-coil region" evidence="1">
    <location>
        <begin position="33"/>
        <end position="71"/>
    </location>
</feature>
<accession>A0ABD0ZLE7</accession>
<keyword evidence="1" id="KW-0175">Coiled coil</keyword>
<protein>
    <submittedName>
        <fullName evidence="2">Uncharacterized protein</fullName>
    </submittedName>
</protein>
<comment type="caution">
    <text evidence="2">The sequence shown here is derived from an EMBL/GenBank/DDBJ whole genome shotgun (WGS) entry which is preliminary data.</text>
</comment>
<keyword evidence="3" id="KW-1185">Reference proteome</keyword>
<reference evidence="2 3" key="1">
    <citation type="submission" date="2024-07" db="EMBL/GenBank/DDBJ databases">
        <title>Chromosome-level genome assembly of the water stick insect Ranatra chinensis (Heteroptera: Nepidae).</title>
        <authorList>
            <person name="Liu X."/>
        </authorList>
    </citation>
    <scope>NUCLEOTIDE SEQUENCE [LARGE SCALE GENOMIC DNA]</scope>
    <source>
        <strain evidence="2">Cailab_2021Rc</strain>
        <tissue evidence="2">Muscle</tissue>
    </source>
</reference>
<dbReference type="Proteomes" id="UP001558652">
    <property type="component" value="Unassembled WGS sequence"/>
</dbReference>
<dbReference type="EMBL" id="JBFDAA010000001">
    <property type="protein sequence ID" value="KAL1140879.1"/>
    <property type="molecule type" value="Genomic_DNA"/>
</dbReference>
<evidence type="ECO:0000256" key="1">
    <source>
        <dbReference type="SAM" id="Coils"/>
    </source>
</evidence>
<organism evidence="2 3">
    <name type="scientific">Ranatra chinensis</name>
    <dbReference type="NCBI Taxonomy" id="642074"/>
    <lineage>
        <taxon>Eukaryota</taxon>
        <taxon>Metazoa</taxon>
        <taxon>Ecdysozoa</taxon>
        <taxon>Arthropoda</taxon>
        <taxon>Hexapoda</taxon>
        <taxon>Insecta</taxon>
        <taxon>Pterygota</taxon>
        <taxon>Neoptera</taxon>
        <taxon>Paraneoptera</taxon>
        <taxon>Hemiptera</taxon>
        <taxon>Heteroptera</taxon>
        <taxon>Panheteroptera</taxon>
        <taxon>Nepomorpha</taxon>
        <taxon>Nepidae</taxon>
        <taxon>Ranatrinae</taxon>
        <taxon>Ranatra</taxon>
    </lineage>
</organism>
<evidence type="ECO:0000313" key="3">
    <source>
        <dbReference type="Proteomes" id="UP001558652"/>
    </source>
</evidence>
<dbReference type="AlphaFoldDB" id="A0ABD0ZLE7"/>
<proteinExistence type="predicted"/>